<dbReference type="AlphaFoldDB" id="A0A0Q1B6X6"/>
<keyword evidence="3 9" id="KW-0547">Nucleotide-binding</keyword>
<gene>
    <name evidence="9" type="primary">srp54</name>
    <name evidence="11" type="ORF">AOG55_05565</name>
</gene>
<dbReference type="GO" id="GO:0003924">
    <property type="term" value="F:GTPase activity"/>
    <property type="evidence" value="ECO:0007669"/>
    <property type="project" value="UniProtKB-UniRule"/>
</dbReference>
<keyword evidence="12" id="KW-1185">Reference proteome</keyword>
<keyword evidence="5 9" id="KW-0694">RNA-binding</keyword>
<accession>A0A0Q1B6X6</accession>
<keyword evidence="2 9" id="KW-0963">Cytoplasm</keyword>
<keyword evidence="7 9" id="KW-0733">Signal recognition particle</keyword>
<dbReference type="InterPro" id="IPR027417">
    <property type="entry name" value="P-loop_NTPase"/>
</dbReference>
<dbReference type="GO" id="GO:0008312">
    <property type="term" value="F:7S RNA binding"/>
    <property type="evidence" value="ECO:0007669"/>
    <property type="project" value="UniProtKB-UniRule"/>
</dbReference>
<evidence type="ECO:0000259" key="10">
    <source>
        <dbReference type="PROSITE" id="PS00300"/>
    </source>
</evidence>
<comment type="similarity">
    <text evidence="1 9">Belongs to the GTP-binding SRP family. SRP54 subfamily.</text>
</comment>
<dbReference type="Pfam" id="PF02978">
    <property type="entry name" value="SRP_SPB"/>
    <property type="match status" value="1"/>
</dbReference>
<dbReference type="InterPro" id="IPR000897">
    <property type="entry name" value="SRP54_GTPase_dom"/>
</dbReference>
<dbReference type="InterPro" id="IPR036225">
    <property type="entry name" value="SRP/SRP_N"/>
</dbReference>
<dbReference type="EMBL" id="LKBH01000085">
    <property type="protein sequence ID" value="KQB35871.1"/>
    <property type="molecule type" value="Genomic_DNA"/>
</dbReference>
<dbReference type="FunCoup" id="A0A0Q1B6X6">
    <property type="interactions" value="193"/>
</dbReference>
<feature type="binding site" evidence="9">
    <location>
        <begin position="104"/>
        <end position="111"/>
    </location>
    <ligand>
        <name>GTP</name>
        <dbReference type="ChEBI" id="CHEBI:37565"/>
    </ligand>
</feature>
<evidence type="ECO:0000256" key="3">
    <source>
        <dbReference type="ARBA" id="ARBA00022741"/>
    </source>
</evidence>
<evidence type="ECO:0000256" key="6">
    <source>
        <dbReference type="ARBA" id="ARBA00023134"/>
    </source>
</evidence>
<comment type="function">
    <text evidence="9">Involved in targeting and insertion of nascent membrane proteins into the cytoplasmic membrane. Binds to the hydrophobic signal sequence of the ribosome-nascent chain (RNC) as it emerges from the ribosomes. The SRP-RNC complex is then targeted to the cytoplasmic membrane where it interacts with the SRP receptor FtsY.</text>
</comment>
<dbReference type="InterPro" id="IPR004125">
    <property type="entry name" value="Signal_recog_particle_SRP54_M"/>
</dbReference>
<keyword evidence="6 9" id="KW-0342">GTP-binding</keyword>
<comment type="catalytic activity">
    <reaction evidence="9">
        <text>GTP + H2O = GDP + phosphate + H(+)</text>
        <dbReference type="Rhea" id="RHEA:19669"/>
        <dbReference type="ChEBI" id="CHEBI:15377"/>
        <dbReference type="ChEBI" id="CHEBI:15378"/>
        <dbReference type="ChEBI" id="CHEBI:37565"/>
        <dbReference type="ChEBI" id="CHEBI:43474"/>
        <dbReference type="ChEBI" id="CHEBI:58189"/>
        <dbReference type="EC" id="3.6.5.4"/>
    </reaction>
</comment>
<dbReference type="InterPro" id="IPR036891">
    <property type="entry name" value="Signal_recog_part_SRP54_M_sf"/>
</dbReference>
<dbReference type="RefSeq" id="WP_055040861.1">
    <property type="nucleotide sequence ID" value="NZ_LKBH01000085.1"/>
</dbReference>
<dbReference type="EC" id="3.6.5.4" evidence="9"/>
<feature type="binding site" evidence="9">
    <location>
        <begin position="183"/>
        <end position="187"/>
    </location>
    <ligand>
        <name>GTP</name>
        <dbReference type="ChEBI" id="CHEBI:37565"/>
    </ligand>
</feature>
<dbReference type="GO" id="GO:0005525">
    <property type="term" value="F:GTP binding"/>
    <property type="evidence" value="ECO:0007669"/>
    <property type="project" value="UniProtKB-UniRule"/>
</dbReference>
<evidence type="ECO:0000313" key="11">
    <source>
        <dbReference type="EMBL" id="KQB35871.1"/>
    </source>
</evidence>
<evidence type="ECO:0000256" key="9">
    <source>
        <dbReference type="HAMAP-Rule" id="MF_00306"/>
    </source>
</evidence>
<reference evidence="11 12" key="1">
    <citation type="submission" date="2015-09" db="EMBL/GenBank/DDBJ databases">
        <title>Heavy metals and arsenic resistance mechanisms in polyextremophilic archaea of the family Ferroplasmaceae.</title>
        <authorList>
            <person name="Bulaev A.G."/>
            <person name="Kanygina A.V."/>
        </authorList>
    </citation>
    <scope>NUCLEOTIDE SEQUENCE [LARGE SCALE GENOMIC DNA]</scope>
    <source>
        <strain evidence="11 12">BH2</strain>
    </source>
</reference>
<dbReference type="InterPro" id="IPR042101">
    <property type="entry name" value="SRP54_N_sf"/>
</dbReference>
<comment type="domain">
    <text evidence="9">Composed of three domains: the N-terminal N domain, which is responsible for interactions with the ribosome, the central G domain, which binds GTP, and the C-terminal M domain, which binds the RNA and the signal sequence of the RNC.</text>
</comment>
<protein>
    <recommendedName>
        <fullName evidence="9">Signal recognition particle 54 kDa protein</fullName>
        <shortName evidence="9">SRP54</shortName>
        <ecNumber evidence="9">3.6.5.4</ecNumber>
    </recommendedName>
</protein>
<sequence length="452" mass="50288">MVLDSLSDSLKGIIRKISGSSYIDKDTIKEVSKEIQRALLKADVNVKLVLRLTKTLEERAMNEKPPAGMTDQDYIIKIIYDELLKILGQNVNFELRPQTIMLVGLYGNGKTTTAGKLARFFIKKGFSTALIAADVHRPGAYEQLYQIAKEVNAQFYGEKDEKNALKIVKNGLNATDAKIKIIDTSGRDSLDEDLIKEVREIKESVKPDNVLFVLDATMGQQAGPQAKTLNDAVSISGVIITKMDGTGKGGGALSAVAEINSPVYFIGTGEHMDDIEIFNPKKFLSRLLGMGDIDALMEAVKETNFTEEEAEESLEKLMSGKFNLKDMYDVWEKFSKPGLLKKIFGSLPLAAMPGGDKINENQIDEANEKLQLYRVILDSMTYEELENPDILNPKRIRRIGIGSGKGENNVRALLKEYRAMKNNMKMIKGNRNFKKMLKASIKSGNFSLDDIN</sequence>
<dbReference type="SUPFAM" id="SSF52540">
    <property type="entry name" value="P-loop containing nucleoside triphosphate hydrolases"/>
    <property type="match status" value="1"/>
</dbReference>
<dbReference type="InterPro" id="IPR022941">
    <property type="entry name" value="SRP54"/>
</dbReference>
<comment type="subcellular location">
    <subcellularLocation>
        <location evidence="9">Cytoplasm</location>
    </subcellularLocation>
    <text evidence="9">The SRP-RNC complex is targeted to the cytoplasmic membrane.</text>
</comment>
<dbReference type="GO" id="GO:0048500">
    <property type="term" value="C:signal recognition particle"/>
    <property type="evidence" value="ECO:0007669"/>
    <property type="project" value="UniProtKB-UniRule"/>
</dbReference>
<evidence type="ECO:0000256" key="2">
    <source>
        <dbReference type="ARBA" id="ARBA00022490"/>
    </source>
</evidence>
<evidence type="ECO:0000256" key="8">
    <source>
        <dbReference type="ARBA" id="ARBA00023274"/>
    </source>
</evidence>
<keyword evidence="8 9" id="KW-0687">Ribonucleoprotein</keyword>
<dbReference type="PANTHER" id="PTHR11564">
    <property type="entry name" value="SIGNAL RECOGNITION PARTICLE 54K PROTEIN SRP54"/>
    <property type="match status" value="1"/>
</dbReference>
<evidence type="ECO:0000313" key="12">
    <source>
        <dbReference type="Proteomes" id="UP000050301"/>
    </source>
</evidence>
<comment type="caution">
    <text evidence="11">The sequence shown here is derived from an EMBL/GenBank/DDBJ whole genome shotgun (WGS) entry which is preliminary data.</text>
</comment>
<evidence type="ECO:0000256" key="1">
    <source>
        <dbReference type="ARBA" id="ARBA00005450"/>
    </source>
</evidence>
<dbReference type="SUPFAM" id="SSF47364">
    <property type="entry name" value="Domain of the SRP/SRP receptor G-proteins"/>
    <property type="match status" value="1"/>
</dbReference>
<organism evidence="11 12">
    <name type="scientific">Acidiplasma cupricumulans</name>
    <dbReference type="NCBI Taxonomy" id="312540"/>
    <lineage>
        <taxon>Archaea</taxon>
        <taxon>Methanobacteriati</taxon>
        <taxon>Thermoplasmatota</taxon>
        <taxon>Thermoplasmata</taxon>
        <taxon>Thermoplasmatales</taxon>
        <taxon>Ferroplasmaceae</taxon>
        <taxon>Acidiplasma</taxon>
    </lineage>
</organism>
<dbReference type="InParanoid" id="A0A0Q1B6X6"/>
<dbReference type="Pfam" id="PF00448">
    <property type="entry name" value="SRP54"/>
    <property type="match status" value="1"/>
</dbReference>
<dbReference type="Gene3D" id="3.40.50.300">
    <property type="entry name" value="P-loop containing nucleotide triphosphate hydrolases"/>
    <property type="match status" value="1"/>
</dbReference>
<feature type="domain" description="SRP54-type proteins GTP-binding" evidence="10">
    <location>
        <begin position="262"/>
        <end position="275"/>
    </location>
</feature>
<dbReference type="Proteomes" id="UP000050301">
    <property type="component" value="Unassembled WGS sequence"/>
</dbReference>
<evidence type="ECO:0000256" key="4">
    <source>
        <dbReference type="ARBA" id="ARBA00022801"/>
    </source>
</evidence>
<evidence type="ECO:0000256" key="5">
    <source>
        <dbReference type="ARBA" id="ARBA00022884"/>
    </source>
</evidence>
<dbReference type="InterPro" id="IPR013822">
    <property type="entry name" value="Signal_recog_particl_SRP54_hlx"/>
</dbReference>
<dbReference type="GO" id="GO:0006614">
    <property type="term" value="P:SRP-dependent cotranslational protein targeting to membrane"/>
    <property type="evidence" value="ECO:0007669"/>
    <property type="project" value="InterPro"/>
</dbReference>
<feature type="binding site" evidence="9">
    <location>
        <begin position="241"/>
        <end position="244"/>
    </location>
    <ligand>
        <name>GTP</name>
        <dbReference type="ChEBI" id="CHEBI:37565"/>
    </ligand>
</feature>
<dbReference type="Gene3D" id="1.10.260.30">
    <property type="entry name" value="Signal recognition particle, SRP54 subunit, M-domain"/>
    <property type="match status" value="1"/>
</dbReference>
<dbReference type="Gene3D" id="1.20.120.140">
    <property type="entry name" value="Signal recognition particle SRP54, nucleotide-binding domain"/>
    <property type="match status" value="1"/>
</dbReference>
<dbReference type="SMART" id="SM00962">
    <property type="entry name" value="SRP54"/>
    <property type="match status" value="1"/>
</dbReference>
<dbReference type="Pfam" id="PF02881">
    <property type="entry name" value="SRP54_N"/>
    <property type="match status" value="1"/>
</dbReference>
<keyword evidence="4 9" id="KW-0378">Hydrolase</keyword>
<dbReference type="SMART" id="SM00963">
    <property type="entry name" value="SRP54_N"/>
    <property type="match status" value="1"/>
</dbReference>
<evidence type="ECO:0000256" key="7">
    <source>
        <dbReference type="ARBA" id="ARBA00023135"/>
    </source>
</evidence>
<dbReference type="CDD" id="cd17875">
    <property type="entry name" value="SRP54_G"/>
    <property type="match status" value="1"/>
</dbReference>
<proteinExistence type="inferred from homology"/>
<name>A0A0Q1B6X6_9ARCH</name>
<dbReference type="PANTHER" id="PTHR11564:SF5">
    <property type="entry name" value="SIGNAL RECOGNITION PARTICLE SUBUNIT SRP54"/>
    <property type="match status" value="1"/>
</dbReference>
<comment type="subunit">
    <text evidence="9">Part of the signal recognition particle protein translocation system, which is composed of SRP and FtsY. Archaeal SRP consists of a 7S RNA molecule of 300 nucleotides and two protein subunits: SRP54 and SRP19.</text>
</comment>
<dbReference type="SUPFAM" id="SSF47446">
    <property type="entry name" value="Signal peptide-binding domain"/>
    <property type="match status" value="1"/>
</dbReference>
<dbReference type="PROSITE" id="PS00300">
    <property type="entry name" value="SRP54"/>
    <property type="match status" value="1"/>
</dbReference>
<dbReference type="HAMAP" id="MF_00306">
    <property type="entry name" value="SRP54"/>
    <property type="match status" value="1"/>
</dbReference>